<keyword evidence="5" id="KW-1185">Reference proteome</keyword>
<dbReference type="GO" id="GO:0005634">
    <property type="term" value="C:nucleus"/>
    <property type="evidence" value="ECO:0007669"/>
    <property type="project" value="UniProtKB-ARBA"/>
</dbReference>
<dbReference type="InterPro" id="IPR041588">
    <property type="entry name" value="Integrase_H2C2"/>
</dbReference>
<proteinExistence type="predicted"/>
<feature type="compositionally biased region" description="Basic and acidic residues" evidence="2">
    <location>
        <begin position="7"/>
        <end position="24"/>
    </location>
</feature>
<dbReference type="Gene3D" id="1.10.340.70">
    <property type="match status" value="1"/>
</dbReference>
<dbReference type="SUPFAM" id="SSF56672">
    <property type="entry name" value="DNA/RNA polymerases"/>
    <property type="match status" value="1"/>
</dbReference>
<dbReference type="Proteomes" id="UP000016931">
    <property type="component" value="Unassembled WGS sequence"/>
</dbReference>
<evidence type="ECO:0000259" key="3">
    <source>
        <dbReference type="PROSITE" id="PS50994"/>
    </source>
</evidence>
<evidence type="ECO:0000256" key="1">
    <source>
        <dbReference type="ARBA" id="ARBA00022884"/>
    </source>
</evidence>
<dbReference type="SUPFAM" id="SSF53098">
    <property type="entry name" value="Ribonuclease H-like"/>
    <property type="match status" value="1"/>
</dbReference>
<dbReference type="HOGENOM" id="CLU_279532_0_0_1"/>
<dbReference type="Gene3D" id="3.10.10.10">
    <property type="entry name" value="HIV Type 1 Reverse Transcriptase, subunit A, domain 1"/>
    <property type="match status" value="1"/>
</dbReference>
<dbReference type="InterPro" id="IPR012337">
    <property type="entry name" value="RNaseH-like_sf"/>
</dbReference>
<evidence type="ECO:0000256" key="2">
    <source>
        <dbReference type="SAM" id="MobiDB-lite"/>
    </source>
</evidence>
<keyword evidence="1" id="KW-0694">RNA-binding</keyword>
<dbReference type="InterPro" id="IPR036397">
    <property type="entry name" value="RNaseH_sf"/>
</dbReference>
<dbReference type="InterPro" id="IPR001584">
    <property type="entry name" value="Integrase_cat-core"/>
</dbReference>
<evidence type="ECO:0000313" key="5">
    <source>
        <dbReference type="Proteomes" id="UP000016931"/>
    </source>
</evidence>
<dbReference type="AlphaFoldDB" id="N1QGB7"/>
<sequence length="1127" mass="129108">MFQLSPKFRDDTITLSKAPREPRGKNKKKHVTEAYLGVGADNEETEPTINREMHKISNVSAVNRMPSDTEVTTDFRAHLGKEGKLFSVAVEVDEYEPPSPTFEELLPEPKSRPRVLVPRPAAPTITEKTQEDTAVLLAAVKHNQLYFEWKIQETADPSDLLVPYRYGLRFYCLKYPDPDCRSVNTVRPATVFETKTTEPPKQPFPVERRVVRLNTTDVLGPEEVDDWFKHRGFPAVGLLATTEEQRDKDIPPIDLIHHRVRLKEGTPVHSTKQRRYAGQKEYWLRRIIQDGIDAGMYEKTFYANGKLSEWNTAPMIVPREGQEQPRLVFDYYWVYEDQPGNWMHNQEAVHNFLSNPSYKLYFQFDIKHAYWSVPIHPDDRYLLAFSVLGMGQYQLTRMLQGERSASFTMTELMHIALGAILPLDPEPSLMYGGERPDVQHCSVFIDNGFGAIGDSIPDDRVFIEGYDYLKKLRMLNIRFEWIAGKKNAAADGLSRTIFEFDEDESIKETPMIRDLANKVTVHPLGDEWYWKTSKGSYQDKLKQLTAKMVRTYQAHSVDTVLSIGFTDEGPYPLGWTSFSVTTTSQPMKNTELERSLWYGDMYRYCTTGELPPVDAAKRAAFKRQSMHYRYNERNGRLLYQRTKTSKWAVCLLPREVGPLLQQVHDDKGHFHADITIKKLSGVYWPNIASNVREYILGCIQCARYTNRTRSQPQQPIEVMGPWQLFGMDWIGLFPETARGNRYVLHLIDYFDRMSFTSAAPGCSARDTVDGLAAYIAYYPTPAAIFCDPGKHYVAKETRQFCKLNGIYLAYALSGASRPVGMVEKANNILQKTMMKSVAILMEADLRGFVESYPNWDLDLDKQIAFGYKPSDMQPTEWALPTPSKQDLLDWFTAPDFDIPRDSEMALLVYTFMARRQGVLEDVQERDNTRRDRQKTRYDAGTPEQNNISYLQVPETAGPFYDPTKPQILRGEYLGLYEALRDKKILVPFFGVGKSVIKDSQGQYTVGHTMEISAQAKAELAFREEAHLYLCNAELIVGSKMLAYRFDGGQMSRQDRAKHFVQYTELVYDEKPPLGAIAPFHLLQLLIAYPKAGITGYDFSDGWKLKGGQLDSQFPETGLDMLIFDVEA</sequence>
<reference evidence="4 5" key="1">
    <citation type="journal article" date="2012" name="PLoS Pathog.">
        <title>Diverse lifestyles and strategies of plant pathogenesis encoded in the genomes of eighteen Dothideomycetes fungi.</title>
        <authorList>
            <person name="Ohm R.A."/>
            <person name="Feau N."/>
            <person name="Henrissat B."/>
            <person name="Schoch C.L."/>
            <person name="Horwitz B.A."/>
            <person name="Barry K.W."/>
            <person name="Condon B.J."/>
            <person name="Copeland A.C."/>
            <person name="Dhillon B."/>
            <person name="Glaser F."/>
            <person name="Hesse C.N."/>
            <person name="Kosti I."/>
            <person name="LaButti K."/>
            <person name="Lindquist E.A."/>
            <person name="Lucas S."/>
            <person name="Salamov A.A."/>
            <person name="Bradshaw R.E."/>
            <person name="Ciuffetti L."/>
            <person name="Hamelin R.C."/>
            <person name="Kema G.H.J."/>
            <person name="Lawrence C."/>
            <person name="Scott J.A."/>
            <person name="Spatafora J.W."/>
            <person name="Turgeon B.G."/>
            <person name="de Wit P.J.G.M."/>
            <person name="Zhong S."/>
            <person name="Goodwin S.B."/>
            <person name="Grigoriev I.V."/>
        </authorList>
    </citation>
    <scope>NUCLEOTIDE SEQUENCE [LARGE SCALE GENOMIC DNA]</scope>
    <source>
        <strain evidence="4 5">SO2202</strain>
    </source>
</reference>
<dbReference type="GeneID" id="27898550"/>
<organism evidence="4 5">
    <name type="scientific">Sphaerulina musiva (strain SO2202)</name>
    <name type="common">Poplar stem canker fungus</name>
    <name type="synonym">Septoria musiva</name>
    <dbReference type="NCBI Taxonomy" id="692275"/>
    <lineage>
        <taxon>Eukaryota</taxon>
        <taxon>Fungi</taxon>
        <taxon>Dikarya</taxon>
        <taxon>Ascomycota</taxon>
        <taxon>Pezizomycotina</taxon>
        <taxon>Dothideomycetes</taxon>
        <taxon>Dothideomycetidae</taxon>
        <taxon>Mycosphaerellales</taxon>
        <taxon>Mycosphaerellaceae</taxon>
        <taxon>Sphaerulina</taxon>
    </lineage>
</organism>
<protein>
    <recommendedName>
        <fullName evidence="3">Integrase catalytic domain-containing protein</fullName>
    </recommendedName>
</protein>
<feature type="domain" description="Integrase catalytic" evidence="3">
    <location>
        <begin position="711"/>
        <end position="882"/>
    </location>
</feature>
<dbReference type="Gene3D" id="3.30.420.10">
    <property type="entry name" value="Ribonuclease H-like superfamily/Ribonuclease H"/>
    <property type="match status" value="1"/>
</dbReference>
<dbReference type="GO" id="GO:0003723">
    <property type="term" value="F:RNA binding"/>
    <property type="evidence" value="ECO:0007669"/>
    <property type="project" value="UniProtKB-KW"/>
</dbReference>
<dbReference type="GO" id="GO:0015074">
    <property type="term" value="P:DNA integration"/>
    <property type="evidence" value="ECO:0007669"/>
    <property type="project" value="InterPro"/>
</dbReference>
<dbReference type="InterPro" id="IPR043502">
    <property type="entry name" value="DNA/RNA_pol_sf"/>
</dbReference>
<dbReference type="EMBL" id="KB456265">
    <property type="protein sequence ID" value="EMF12347.1"/>
    <property type="molecule type" value="Genomic_DNA"/>
</dbReference>
<dbReference type="InterPro" id="IPR050951">
    <property type="entry name" value="Retrovirus_Pol_polyprotein"/>
</dbReference>
<feature type="region of interest" description="Disordered" evidence="2">
    <location>
        <begin position="1"/>
        <end position="30"/>
    </location>
</feature>
<dbReference type="PANTHER" id="PTHR37984:SF5">
    <property type="entry name" value="PROTEIN NYNRIN-LIKE"/>
    <property type="match status" value="1"/>
</dbReference>
<dbReference type="PROSITE" id="PS50994">
    <property type="entry name" value="INTEGRASE"/>
    <property type="match status" value="1"/>
</dbReference>
<accession>N1QGB7</accession>
<dbReference type="STRING" id="692275.N1QGB7"/>
<evidence type="ECO:0000313" key="4">
    <source>
        <dbReference type="EMBL" id="EMF12347.1"/>
    </source>
</evidence>
<gene>
    <name evidence="4" type="ORF">SEPMUDRAFT_118276</name>
</gene>
<dbReference type="OrthoDB" id="5599418at2759"/>
<dbReference type="eggNOG" id="KOG0017">
    <property type="taxonomic scope" value="Eukaryota"/>
</dbReference>
<dbReference type="Pfam" id="PF17921">
    <property type="entry name" value="Integrase_H2C2"/>
    <property type="match status" value="1"/>
</dbReference>
<dbReference type="RefSeq" id="XP_016760468.1">
    <property type="nucleotide sequence ID" value="XM_016901413.1"/>
</dbReference>
<name>N1QGB7_SPHMS</name>
<dbReference type="PANTHER" id="PTHR37984">
    <property type="entry name" value="PROTEIN CBG26694"/>
    <property type="match status" value="1"/>
</dbReference>